<accession>A0ABU6TV77</accession>
<evidence type="ECO:0000256" key="1">
    <source>
        <dbReference type="SAM" id="MobiDB-lite"/>
    </source>
</evidence>
<keyword evidence="3" id="KW-1185">Reference proteome</keyword>
<dbReference type="EMBL" id="JASCZI010092742">
    <property type="protein sequence ID" value="MED6152730.1"/>
    <property type="molecule type" value="Genomic_DNA"/>
</dbReference>
<feature type="region of interest" description="Disordered" evidence="1">
    <location>
        <begin position="1"/>
        <end position="24"/>
    </location>
</feature>
<comment type="caution">
    <text evidence="2">The sequence shown here is derived from an EMBL/GenBank/DDBJ whole genome shotgun (WGS) entry which is preliminary data.</text>
</comment>
<gene>
    <name evidence="2" type="ORF">PIB30_094809</name>
</gene>
<sequence>MIISKTDGTHLNNRNKPSSANHTRITNHKTHKTKDTNHLILDKPTLHQMFLHPIMKKLSVPISKKVGRRKKLRKGLNPNFFISPSCFINSPINRPPTHNPNLLPQVHYHPNLFQIPKE</sequence>
<proteinExistence type="predicted"/>
<feature type="compositionally biased region" description="Polar residues" evidence="1">
    <location>
        <begin position="9"/>
        <end position="24"/>
    </location>
</feature>
<feature type="non-terminal residue" evidence="2">
    <location>
        <position position="118"/>
    </location>
</feature>
<evidence type="ECO:0000313" key="3">
    <source>
        <dbReference type="Proteomes" id="UP001341840"/>
    </source>
</evidence>
<protein>
    <submittedName>
        <fullName evidence="2">Uncharacterized protein</fullName>
    </submittedName>
</protein>
<name>A0ABU6TV77_9FABA</name>
<reference evidence="2 3" key="1">
    <citation type="journal article" date="2023" name="Plants (Basel)">
        <title>Bridging the Gap: Combining Genomics and Transcriptomics Approaches to Understand Stylosanthes scabra, an Orphan Legume from the Brazilian Caatinga.</title>
        <authorList>
            <person name="Ferreira-Neto J.R.C."/>
            <person name="da Silva M.D."/>
            <person name="Binneck E."/>
            <person name="de Melo N.F."/>
            <person name="da Silva R.H."/>
            <person name="de Melo A.L.T.M."/>
            <person name="Pandolfi V."/>
            <person name="Bustamante F.O."/>
            <person name="Brasileiro-Vidal A.C."/>
            <person name="Benko-Iseppon A.M."/>
        </authorList>
    </citation>
    <scope>NUCLEOTIDE SEQUENCE [LARGE SCALE GENOMIC DNA]</scope>
    <source>
        <tissue evidence="2">Leaves</tissue>
    </source>
</reference>
<dbReference type="Proteomes" id="UP001341840">
    <property type="component" value="Unassembled WGS sequence"/>
</dbReference>
<evidence type="ECO:0000313" key="2">
    <source>
        <dbReference type="EMBL" id="MED6152730.1"/>
    </source>
</evidence>
<organism evidence="2 3">
    <name type="scientific">Stylosanthes scabra</name>
    <dbReference type="NCBI Taxonomy" id="79078"/>
    <lineage>
        <taxon>Eukaryota</taxon>
        <taxon>Viridiplantae</taxon>
        <taxon>Streptophyta</taxon>
        <taxon>Embryophyta</taxon>
        <taxon>Tracheophyta</taxon>
        <taxon>Spermatophyta</taxon>
        <taxon>Magnoliopsida</taxon>
        <taxon>eudicotyledons</taxon>
        <taxon>Gunneridae</taxon>
        <taxon>Pentapetalae</taxon>
        <taxon>rosids</taxon>
        <taxon>fabids</taxon>
        <taxon>Fabales</taxon>
        <taxon>Fabaceae</taxon>
        <taxon>Papilionoideae</taxon>
        <taxon>50 kb inversion clade</taxon>
        <taxon>dalbergioids sensu lato</taxon>
        <taxon>Dalbergieae</taxon>
        <taxon>Pterocarpus clade</taxon>
        <taxon>Stylosanthes</taxon>
    </lineage>
</organism>